<dbReference type="EMBL" id="LGRX02033529">
    <property type="protein sequence ID" value="KAK3240864.1"/>
    <property type="molecule type" value="Genomic_DNA"/>
</dbReference>
<accession>A0AAE0EUN2</accession>
<feature type="region of interest" description="Disordered" evidence="1">
    <location>
        <begin position="1"/>
        <end position="59"/>
    </location>
</feature>
<gene>
    <name evidence="2" type="ORF">CYMTET_49330</name>
</gene>
<organism evidence="2 3">
    <name type="scientific">Cymbomonas tetramitiformis</name>
    <dbReference type="NCBI Taxonomy" id="36881"/>
    <lineage>
        <taxon>Eukaryota</taxon>
        <taxon>Viridiplantae</taxon>
        <taxon>Chlorophyta</taxon>
        <taxon>Pyramimonadophyceae</taxon>
        <taxon>Pyramimonadales</taxon>
        <taxon>Pyramimonadaceae</taxon>
        <taxon>Cymbomonas</taxon>
    </lineage>
</organism>
<keyword evidence="3" id="KW-1185">Reference proteome</keyword>
<comment type="caution">
    <text evidence="2">The sequence shown here is derived from an EMBL/GenBank/DDBJ whole genome shotgun (WGS) entry which is preliminary data.</text>
</comment>
<protein>
    <submittedName>
        <fullName evidence="2">Uncharacterized protein</fullName>
    </submittedName>
</protein>
<dbReference type="AlphaFoldDB" id="A0AAE0EUN2"/>
<dbReference type="Proteomes" id="UP001190700">
    <property type="component" value="Unassembled WGS sequence"/>
</dbReference>
<evidence type="ECO:0000313" key="2">
    <source>
        <dbReference type="EMBL" id="KAK3240864.1"/>
    </source>
</evidence>
<sequence>MNQKEGDNEIILDMPAAINVPPTVDEDKHLSSQPLLPEQPRPEQPRPEQPREQPRLAGDALTNNLREIVNVKVAALPGRPPPARILQLFRTVAE</sequence>
<feature type="compositionally biased region" description="Basic and acidic residues" evidence="1">
    <location>
        <begin position="40"/>
        <end position="54"/>
    </location>
</feature>
<reference evidence="2 3" key="1">
    <citation type="journal article" date="2015" name="Genome Biol. Evol.">
        <title>Comparative Genomics of a Bacterivorous Green Alga Reveals Evolutionary Causalities and Consequences of Phago-Mixotrophic Mode of Nutrition.</title>
        <authorList>
            <person name="Burns J.A."/>
            <person name="Paasch A."/>
            <person name="Narechania A."/>
            <person name="Kim E."/>
        </authorList>
    </citation>
    <scope>NUCLEOTIDE SEQUENCE [LARGE SCALE GENOMIC DNA]</scope>
    <source>
        <strain evidence="2 3">PLY_AMNH</strain>
    </source>
</reference>
<evidence type="ECO:0000256" key="1">
    <source>
        <dbReference type="SAM" id="MobiDB-lite"/>
    </source>
</evidence>
<name>A0AAE0EUN2_9CHLO</name>
<evidence type="ECO:0000313" key="3">
    <source>
        <dbReference type="Proteomes" id="UP001190700"/>
    </source>
</evidence>
<proteinExistence type="predicted"/>